<proteinExistence type="predicted"/>
<name>J3Z3D6_9ENTR</name>
<accession>J3Z3D6</accession>
<organism evidence="1 2">
    <name type="scientific">secondary endosymbiont of Ctenarytaina eucalypti</name>
    <dbReference type="NCBI Taxonomy" id="1199245"/>
    <lineage>
        <taxon>Bacteria</taxon>
        <taxon>Pseudomonadati</taxon>
        <taxon>Pseudomonadota</taxon>
        <taxon>Gammaproteobacteria</taxon>
        <taxon>Enterobacterales</taxon>
        <taxon>Enterobacteriaceae</taxon>
        <taxon>aphid secondary symbionts</taxon>
    </lineage>
</organism>
<dbReference type="Proteomes" id="UP000003936">
    <property type="component" value="Chromosome"/>
</dbReference>
<sequence length="44" mass="4863">MVRNWTKDANSVLMLSLVVSTAPRDTTNEDMHQAILAPWAHGPS</sequence>
<protein>
    <submittedName>
        <fullName evidence="1">Uncharacterized protein</fullName>
    </submittedName>
</protein>
<dbReference type="AlphaFoldDB" id="J3Z3D6"/>
<gene>
    <name evidence="1" type="ORF">A359_03540</name>
</gene>
<evidence type="ECO:0000313" key="1">
    <source>
        <dbReference type="EMBL" id="AFP84749.1"/>
    </source>
</evidence>
<dbReference type="EMBL" id="CP003546">
    <property type="protein sequence ID" value="AFP84749.1"/>
    <property type="molecule type" value="Genomic_DNA"/>
</dbReference>
<reference evidence="1 2" key="1">
    <citation type="journal article" date="2012" name="Mol. Biol. Evol.">
        <title>Genome reduction and co-evolution between the primary and secondary bacterial symbionts of psyllids.</title>
        <authorList>
            <person name="Sloan D.B."/>
            <person name="Moran N.A."/>
        </authorList>
    </citation>
    <scope>NUCLEOTIDE SEQUENCE [LARGE SCALE GENOMIC DNA]</scope>
    <source>
        <strain evidence="1">Ceuc_S</strain>
    </source>
</reference>
<evidence type="ECO:0000313" key="2">
    <source>
        <dbReference type="Proteomes" id="UP000003936"/>
    </source>
</evidence>
<keyword evidence="2" id="KW-1185">Reference proteome</keyword>
<dbReference type="HOGENOM" id="CLU_3221894_0_0_6"/>
<dbReference type="KEGG" id="sect:A359_03540"/>